<dbReference type="WBParaSite" id="PSAMB.scaffold1877size27015.g15357.t1">
    <property type="protein sequence ID" value="PSAMB.scaffold1877size27015.g15357.t1"/>
    <property type="gene ID" value="PSAMB.scaffold1877size27015.g15357"/>
</dbReference>
<dbReference type="AlphaFoldDB" id="A0A914VF46"/>
<organism evidence="1 2">
    <name type="scientific">Plectus sambesii</name>
    <dbReference type="NCBI Taxonomy" id="2011161"/>
    <lineage>
        <taxon>Eukaryota</taxon>
        <taxon>Metazoa</taxon>
        <taxon>Ecdysozoa</taxon>
        <taxon>Nematoda</taxon>
        <taxon>Chromadorea</taxon>
        <taxon>Plectida</taxon>
        <taxon>Plectina</taxon>
        <taxon>Plectoidea</taxon>
        <taxon>Plectidae</taxon>
        <taxon>Plectus</taxon>
    </lineage>
</organism>
<name>A0A914VF46_9BILA</name>
<evidence type="ECO:0000313" key="1">
    <source>
        <dbReference type="Proteomes" id="UP000887566"/>
    </source>
</evidence>
<protein>
    <submittedName>
        <fullName evidence="2">MSP domain-containing protein</fullName>
    </submittedName>
</protein>
<accession>A0A914VF46</accession>
<keyword evidence="1" id="KW-1185">Reference proteome</keyword>
<sequence length="91" mass="10195">MAFSNPVKITVVNRSDQQFNVLVNGTCEMLIKTKDEVKVFECTMGGSVVYKIEIVPFIGKPASIQIPKRYNEPMVIEVFGEADKDLKLNIS</sequence>
<dbReference type="Proteomes" id="UP000887566">
    <property type="component" value="Unplaced"/>
</dbReference>
<evidence type="ECO:0000313" key="2">
    <source>
        <dbReference type="WBParaSite" id="PSAMB.scaffold1877size27015.g15357.t1"/>
    </source>
</evidence>
<proteinExistence type="predicted"/>
<reference evidence="2" key="1">
    <citation type="submission" date="2022-11" db="UniProtKB">
        <authorList>
            <consortium name="WormBaseParasite"/>
        </authorList>
    </citation>
    <scope>IDENTIFICATION</scope>
</reference>